<reference evidence="3" key="1">
    <citation type="submission" date="2019-07" db="EMBL/GenBank/DDBJ databases">
        <authorList>
            <person name="Dittberner H."/>
        </authorList>
    </citation>
    <scope>NUCLEOTIDE SEQUENCE [LARGE SCALE GENOMIC DNA]</scope>
</reference>
<evidence type="ECO:0000256" key="1">
    <source>
        <dbReference type="SAM" id="MobiDB-lite"/>
    </source>
</evidence>
<sequence>MLVSIRGAVLKAALKNWKTKIVSKQLTKKKTMFDVYSFVSCLLTIFVFQFLSAALRTAPRIAPQFGLIQMQRYITVSDKHPLKNTGQTREFSRSKPPQKPRTWLNDNAVDLGKTFRAAYVNVAGCTTCLPDENTSPELLFSSFAVDRKNHMSHRRDENTKYIPKRPQQHKFIPKPLNPTSSMMEVWIQGSLKEWWIFLIQTLESFGEKVHGLRFR</sequence>
<dbReference type="EMBL" id="CABITT030000001">
    <property type="protein sequence ID" value="VVA92722.1"/>
    <property type="molecule type" value="Genomic_DNA"/>
</dbReference>
<evidence type="ECO:0000313" key="3">
    <source>
        <dbReference type="EMBL" id="VVA92722.1"/>
    </source>
</evidence>
<proteinExistence type="predicted"/>
<accession>A0A565ATP4</accession>
<keyword evidence="2" id="KW-1133">Transmembrane helix</keyword>
<evidence type="ECO:0000313" key="4">
    <source>
        <dbReference type="Proteomes" id="UP000489600"/>
    </source>
</evidence>
<organism evidence="3 4">
    <name type="scientific">Arabis nemorensis</name>
    <dbReference type="NCBI Taxonomy" id="586526"/>
    <lineage>
        <taxon>Eukaryota</taxon>
        <taxon>Viridiplantae</taxon>
        <taxon>Streptophyta</taxon>
        <taxon>Embryophyta</taxon>
        <taxon>Tracheophyta</taxon>
        <taxon>Spermatophyta</taxon>
        <taxon>Magnoliopsida</taxon>
        <taxon>eudicotyledons</taxon>
        <taxon>Gunneridae</taxon>
        <taxon>Pentapetalae</taxon>
        <taxon>rosids</taxon>
        <taxon>malvids</taxon>
        <taxon>Brassicales</taxon>
        <taxon>Brassicaceae</taxon>
        <taxon>Arabideae</taxon>
        <taxon>Arabis</taxon>
    </lineage>
</organism>
<comment type="caution">
    <text evidence="3">The sequence shown here is derived from an EMBL/GenBank/DDBJ whole genome shotgun (WGS) entry which is preliminary data.</text>
</comment>
<name>A0A565ATP4_9BRAS</name>
<keyword evidence="2" id="KW-0472">Membrane</keyword>
<gene>
    <name evidence="3" type="ORF">ANE_LOCUS3167</name>
</gene>
<feature type="region of interest" description="Disordered" evidence="1">
    <location>
        <begin position="79"/>
        <end position="103"/>
    </location>
</feature>
<evidence type="ECO:0000256" key="2">
    <source>
        <dbReference type="SAM" id="Phobius"/>
    </source>
</evidence>
<feature type="transmembrane region" description="Helical" evidence="2">
    <location>
        <begin position="35"/>
        <end position="55"/>
    </location>
</feature>
<dbReference type="AlphaFoldDB" id="A0A565ATP4"/>
<keyword evidence="4" id="KW-1185">Reference proteome</keyword>
<protein>
    <submittedName>
        <fullName evidence="3">Uncharacterized protein</fullName>
    </submittedName>
</protein>
<dbReference type="Proteomes" id="UP000489600">
    <property type="component" value="Unassembled WGS sequence"/>
</dbReference>
<keyword evidence="2" id="KW-0812">Transmembrane</keyword>